<keyword evidence="3 7" id="KW-1134">Transmembrane beta strand</keyword>
<dbReference type="AlphaFoldDB" id="A0A364XXP6"/>
<protein>
    <submittedName>
        <fullName evidence="11">TonB-dependent receptor</fullName>
    </submittedName>
</protein>
<dbReference type="Pfam" id="PF07715">
    <property type="entry name" value="Plug"/>
    <property type="match status" value="1"/>
</dbReference>
<evidence type="ECO:0000256" key="5">
    <source>
        <dbReference type="ARBA" id="ARBA00023136"/>
    </source>
</evidence>
<dbReference type="InterPro" id="IPR039426">
    <property type="entry name" value="TonB-dep_rcpt-like"/>
</dbReference>
<feature type="chain" id="PRO_5016933082" evidence="8">
    <location>
        <begin position="20"/>
        <end position="813"/>
    </location>
</feature>
<dbReference type="InterPro" id="IPR012910">
    <property type="entry name" value="Plug_dom"/>
</dbReference>
<keyword evidence="6 7" id="KW-0998">Cell outer membrane</keyword>
<dbReference type="PANTHER" id="PTHR40980">
    <property type="entry name" value="PLUG DOMAIN-CONTAINING PROTEIN"/>
    <property type="match status" value="1"/>
</dbReference>
<dbReference type="SUPFAM" id="SSF56935">
    <property type="entry name" value="Porins"/>
    <property type="match status" value="1"/>
</dbReference>
<dbReference type="PANTHER" id="PTHR40980:SF4">
    <property type="entry name" value="TONB-DEPENDENT RECEPTOR-LIKE BETA-BARREL DOMAIN-CONTAINING PROTEIN"/>
    <property type="match status" value="1"/>
</dbReference>
<feature type="domain" description="TonB-dependent receptor plug" evidence="9">
    <location>
        <begin position="131"/>
        <end position="217"/>
    </location>
</feature>
<dbReference type="OrthoDB" id="972646at2"/>
<dbReference type="Gene3D" id="2.170.130.10">
    <property type="entry name" value="TonB-dependent receptor, plug domain"/>
    <property type="match status" value="1"/>
</dbReference>
<evidence type="ECO:0000256" key="1">
    <source>
        <dbReference type="ARBA" id="ARBA00004571"/>
    </source>
</evidence>
<gene>
    <name evidence="11" type="ORF">DQQ10_20715</name>
</gene>
<evidence type="ECO:0000313" key="11">
    <source>
        <dbReference type="EMBL" id="RAV99020.1"/>
    </source>
</evidence>
<evidence type="ECO:0000259" key="10">
    <source>
        <dbReference type="Pfam" id="PF14905"/>
    </source>
</evidence>
<dbReference type="EMBL" id="QMFY01000013">
    <property type="protein sequence ID" value="RAV99020.1"/>
    <property type="molecule type" value="Genomic_DNA"/>
</dbReference>
<keyword evidence="4 7" id="KW-0812">Transmembrane</keyword>
<accession>A0A364XXP6</accession>
<dbReference type="Pfam" id="PF13620">
    <property type="entry name" value="CarboxypepD_reg"/>
    <property type="match status" value="1"/>
</dbReference>
<dbReference type="Gene3D" id="2.40.170.20">
    <property type="entry name" value="TonB-dependent receptor, beta-barrel domain"/>
    <property type="match status" value="1"/>
</dbReference>
<evidence type="ECO:0000256" key="7">
    <source>
        <dbReference type="PROSITE-ProRule" id="PRU01360"/>
    </source>
</evidence>
<organism evidence="11 12">
    <name type="scientific">Pseudochryseolinea flava</name>
    <dbReference type="NCBI Taxonomy" id="2059302"/>
    <lineage>
        <taxon>Bacteria</taxon>
        <taxon>Pseudomonadati</taxon>
        <taxon>Bacteroidota</taxon>
        <taxon>Cytophagia</taxon>
        <taxon>Cytophagales</taxon>
        <taxon>Fulvivirgaceae</taxon>
        <taxon>Pseudochryseolinea</taxon>
    </lineage>
</organism>
<dbReference type="SUPFAM" id="SSF49464">
    <property type="entry name" value="Carboxypeptidase regulatory domain-like"/>
    <property type="match status" value="1"/>
</dbReference>
<evidence type="ECO:0000259" key="9">
    <source>
        <dbReference type="Pfam" id="PF07715"/>
    </source>
</evidence>
<proteinExistence type="inferred from homology"/>
<evidence type="ECO:0000256" key="4">
    <source>
        <dbReference type="ARBA" id="ARBA00022692"/>
    </source>
</evidence>
<dbReference type="Pfam" id="PF14905">
    <property type="entry name" value="OMP_b-brl_3"/>
    <property type="match status" value="1"/>
</dbReference>
<keyword evidence="8" id="KW-0732">Signal</keyword>
<dbReference type="InterPro" id="IPR037066">
    <property type="entry name" value="Plug_dom_sf"/>
</dbReference>
<keyword evidence="11" id="KW-0675">Receptor</keyword>
<evidence type="ECO:0000256" key="6">
    <source>
        <dbReference type="ARBA" id="ARBA00023237"/>
    </source>
</evidence>
<evidence type="ECO:0000313" key="12">
    <source>
        <dbReference type="Proteomes" id="UP000251889"/>
    </source>
</evidence>
<dbReference type="PROSITE" id="PS52016">
    <property type="entry name" value="TONB_DEPENDENT_REC_3"/>
    <property type="match status" value="1"/>
</dbReference>
<comment type="subcellular location">
    <subcellularLocation>
        <location evidence="1 7">Cell outer membrane</location>
        <topology evidence="1 7">Multi-pass membrane protein</topology>
    </subcellularLocation>
</comment>
<evidence type="ECO:0000256" key="8">
    <source>
        <dbReference type="SAM" id="SignalP"/>
    </source>
</evidence>
<name>A0A364XXP6_9BACT</name>
<comment type="caution">
    <text evidence="11">The sequence shown here is derived from an EMBL/GenBank/DDBJ whole genome shotgun (WGS) entry which is preliminary data.</text>
</comment>
<dbReference type="InterPro" id="IPR008969">
    <property type="entry name" value="CarboxyPept-like_regulatory"/>
</dbReference>
<reference evidence="11 12" key="1">
    <citation type="submission" date="2018-06" db="EMBL/GenBank/DDBJ databases">
        <title>Chryseolinea flavus sp. nov., a member of the phylum Bacteroidetes isolated from soil.</title>
        <authorList>
            <person name="Li Y."/>
            <person name="Wang J."/>
        </authorList>
    </citation>
    <scope>NUCLEOTIDE SEQUENCE [LARGE SCALE GENOMIC DNA]</scope>
    <source>
        <strain evidence="11 12">SDU1-6</strain>
    </source>
</reference>
<feature type="domain" description="Outer membrane protein beta-barrel" evidence="10">
    <location>
        <begin position="393"/>
        <end position="792"/>
    </location>
</feature>
<dbReference type="RefSeq" id="WP_112748833.1">
    <property type="nucleotide sequence ID" value="NZ_QMFY01000013.1"/>
</dbReference>
<dbReference type="InterPro" id="IPR036942">
    <property type="entry name" value="Beta-barrel_TonB_sf"/>
</dbReference>
<dbReference type="InterPro" id="IPR041700">
    <property type="entry name" value="OMP_b-brl_3"/>
</dbReference>
<keyword evidence="5 7" id="KW-0472">Membrane</keyword>
<comment type="similarity">
    <text evidence="7">Belongs to the TonB-dependent receptor family.</text>
</comment>
<evidence type="ECO:0000256" key="3">
    <source>
        <dbReference type="ARBA" id="ARBA00022452"/>
    </source>
</evidence>
<dbReference type="Gene3D" id="2.60.40.1120">
    <property type="entry name" value="Carboxypeptidase-like, regulatory domain"/>
    <property type="match status" value="1"/>
</dbReference>
<dbReference type="Proteomes" id="UP000251889">
    <property type="component" value="Unassembled WGS sequence"/>
</dbReference>
<sequence>MKRWLIAFALPLICFSTFAQSSIEGTIIDSVAQQPIAFSSIALYQESDDKFISGTVTDERGAFKLDKLSTGKYYLSISFLGYETRQVRNVSVLSNATTLIKNVTLSPTIKLLDAAIVEGQKITSYHTLDKQHYTASQFQNSQGGTATDVLKNLPSIAVNSEGEITLRGSSSFVVLLDGKPVQSEPSVILNQLQANNIERVEVITTPSSKYDPDGKSGIINIITKKGATDGQYWLINAQAGFPSVRDYGNEDKPLRFGGDVTFNYKKQKWNFSLAANYKRDDLAGYRDGEATTTLGDIRTTNPSSGERSYESYSYGLKTVVNYALNERSFIEAGFYGGKRSQFRTANIYYDQTRTNITTGQVANALSYFNKNLRERKGDFLVASLDYGYSFQDKSALLLSALYEKTILGGPTNNVDVAPNNEQFVYNRAIIEEENPLDGYRIKADYTKKITDKSKLEAGYQYRYLLHLGDFRYNQFDINNGWAIRNDLSNEIELKRTIHALYSQYSHDDRKFSYQAGLRLEYVDRVLTDDEEHYTFERVNLFPSASLLYTITQDLKLKAGYSKRINHTTSNMMNPFPARRHSEVLETGDPNLLPEYIDVSELGIIKDINDHSLSLTAYHRHVKNVINRVNDIYNDTILVRTFTNAGNANAWGAELSVDIKLTSWWTIFAGTNAYNYSIDGKLYNKDISRNGFNYAINGSSTFKLPSATTIQLAVNYTSATITAQGEDSRYLIPSVTVKKNILKGSGALSLQWQNIDLGMFDTNEQRITTVGENFYTTTNYIQETDIIRLNFSYQFNKLNKKVKFTESEFGEKEF</sequence>
<evidence type="ECO:0000256" key="2">
    <source>
        <dbReference type="ARBA" id="ARBA00022448"/>
    </source>
</evidence>
<keyword evidence="12" id="KW-1185">Reference proteome</keyword>
<dbReference type="GO" id="GO:0009279">
    <property type="term" value="C:cell outer membrane"/>
    <property type="evidence" value="ECO:0007669"/>
    <property type="project" value="UniProtKB-SubCell"/>
</dbReference>
<keyword evidence="2 7" id="KW-0813">Transport</keyword>
<feature type="signal peptide" evidence="8">
    <location>
        <begin position="1"/>
        <end position="19"/>
    </location>
</feature>